<dbReference type="Pfam" id="PF01522">
    <property type="entry name" value="Polysacc_deac_1"/>
    <property type="match status" value="1"/>
</dbReference>
<dbReference type="KEGG" id="sste:SAMEA4384403_2179"/>
<evidence type="ECO:0000256" key="3">
    <source>
        <dbReference type="ARBA" id="ARBA00016781"/>
    </source>
</evidence>
<sequence length="287" mass="33106">MNKFKKIFNVFIVTIIITSIFDIHSGTTFAKKKSLGGEQNGCIALNYHRVRSDDWLDKTLSLFSNSKELKIYSVTDTQFESHIKWLKNHDANFLTLKELVKYKEKGQYPKRCVWINFDDMDESIFHNAHPILKKYNVPATGFVITNEIGQNNFHNIKLSPKKELIEMEKSGLWTFASHTHDLHSVKKNTSNLVIKAKDGDISTDINNSTAYLSKELNGMTNALAYPYGQTNDDVIKQLQKKTDIKYAFTLEEKAMQPDDDQYVIPRVLTSDDAFNKLVKKWKGFKHD</sequence>
<evidence type="ECO:0000259" key="10">
    <source>
        <dbReference type="PROSITE" id="PS51677"/>
    </source>
</evidence>
<dbReference type="InterPro" id="IPR002509">
    <property type="entry name" value="NODB_dom"/>
</dbReference>
<proteinExistence type="inferred from homology"/>
<dbReference type="EMBL" id="LT906462">
    <property type="protein sequence ID" value="SNV78010.1"/>
    <property type="molecule type" value="Genomic_DNA"/>
</dbReference>
<gene>
    <name evidence="11" type="primary">icaB</name>
    <name evidence="11" type="ORF">SAMEA4384403_02179</name>
</gene>
<keyword evidence="6" id="KW-0732">Signal</keyword>
<dbReference type="OrthoDB" id="9778320at2"/>
<dbReference type="PANTHER" id="PTHR34216">
    <property type="match status" value="1"/>
</dbReference>
<dbReference type="RefSeq" id="WP_095089506.1">
    <property type="nucleotide sequence ID" value="NZ_BMDM01000001.1"/>
</dbReference>
<reference evidence="11 12" key="1">
    <citation type="submission" date="2017-06" db="EMBL/GenBank/DDBJ databases">
        <authorList>
            <consortium name="Pathogen Informatics"/>
        </authorList>
    </citation>
    <scope>NUCLEOTIDE SEQUENCE [LARGE SCALE GENOMIC DNA]</scope>
    <source>
        <strain evidence="11 12">NCTC13839</strain>
    </source>
</reference>
<dbReference type="InterPro" id="IPR023872">
    <property type="entry name" value="PNAG_deacetylase"/>
</dbReference>
<dbReference type="InterPro" id="IPR051398">
    <property type="entry name" value="Polysacch_Deacetylase"/>
</dbReference>
<dbReference type="Gene3D" id="3.20.20.370">
    <property type="entry name" value="Glycoside hydrolase/deacetylase"/>
    <property type="match status" value="1"/>
</dbReference>
<name>A0A240A4E7_9STAP</name>
<evidence type="ECO:0000256" key="4">
    <source>
        <dbReference type="ARBA" id="ARBA00022512"/>
    </source>
</evidence>
<dbReference type="AlphaFoldDB" id="A0A240A4E7"/>
<accession>A0A240A4E7</accession>
<evidence type="ECO:0000256" key="1">
    <source>
        <dbReference type="ARBA" id="ARBA00004191"/>
    </source>
</evidence>
<evidence type="ECO:0000313" key="11">
    <source>
        <dbReference type="EMBL" id="SNV78010.1"/>
    </source>
</evidence>
<evidence type="ECO:0000313" key="12">
    <source>
        <dbReference type="Proteomes" id="UP000242084"/>
    </source>
</evidence>
<dbReference type="GO" id="GO:0016811">
    <property type="term" value="F:hydrolase activity, acting on carbon-nitrogen (but not peptide) bonds, in linear amides"/>
    <property type="evidence" value="ECO:0007669"/>
    <property type="project" value="InterPro"/>
</dbReference>
<keyword evidence="12" id="KW-1185">Reference proteome</keyword>
<dbReference type="InterPro" id="IPR011330">
    <property type="entry name" value="Glyco_hydro/deAcase_b/a-brl"/>
</dbReference>
<evidence type="ECO:0000256" key="2">
    <source>
        <dbReference type="ARBA" id="ARBA00010973"/>
    </source>
</evidence>
<dbReference type="Proteomes" id="UP000242084">
    <property type="component" value="Chromosome 1"/>
</dbReference>
<evidence type="ECO:0000256" key="8">
    <source>
        <dbReference type="ARBA" id="ARBA00030189"/>
    </source>
</evidence>
<dbReference type="NCBIfam" id="TIGR03933">
    <property type="entry name" value="PIA_icaB"/>
    <property type="match status" value="1"/>
</dbReference>
<evidence type="ECO:0000256" key="5">
    <source>
        <dbReference type="ARBA" id="ARBA00022525"/>
    </source>
</evidence>
<protein>
    <recommendedName>
        <fullName evidence="3">Poly-beta-1,6-N-acetyl-D-glucosamine N-deacetylase</fullName>
    </recommendedName>
    <alternativeName>
        <fullName evidence="9">Biofilm polysaccharide intercellular adhesin deacetylase</fullName>
    </alternativeName>
    <alternativeName>
        <fullName evidence="8">Intercellular adhesion protein B</fullName>
    </alternativeName>
</protein>
<evidence type="ECO:0000256" key="6">
    <source>
        <dbReference type="ARBA" id="ARBA00022729"/>
    </source>
</evidence>
<dbReference type="PANTHER" id="PTHR34216:SF3">
    <property type="entry name" value="POLY-BETA-1,6-N-ACETYL-D-GLUCOSAMINE N-DEACETYLASE"/>
    <property type="match status" value="1"/>
</dbReference>
<dbReference type="SUPFAM" id="SSF88713">
    <property type="entry name" value="Glycoside hydrolase/deacetylase"/>
    <property type="match status" value="1"/>
</dbReference>
<keyword evidence="4" id="KW-0134">Cell wall</keyword>
<dbReference type="GO" id="GO:0005975">
    <property type="term" value="P:carbohydrate metabolic process"/>
    <property type="evidence" value="ECO:0007669"/>
    <property type="project" value="InterPro"/>
</dbReference>
<keyword evidence="5" id="KW-0964">Secreted</keyword>
<keyword evidence="7 11" id="KW-0378">Hydrolase</keyword>
<evidence type="ECO:0000256" key="7">
    <source>
        <dbReference type="ARBA" id="ARBA00022801"/>
    </source>
</evidence>
<comment type="subcellular location">
    <subcellularLocation>
        <location evidence="1">Secreted</location>
        <location evidence="1">Cell wall</location>
    </subcellularLocation>
</comment>
<evidence type="ECO:0000256" key="9">
    <source>
        <dbReference type="ARBA" id="ARBA00033195"/>
    </source>
</evidence>
<feature type="domain" description="NodB homology" evidence="10">
    <location>
        <begin position="111"/>
        <end position="287"/>
    </location>
</feature>
<organism evidence="11 12">
    <name type="scientific">Mammaliicoccus stepanovicii</name>
    <dbReference type="NCBI Taxonomy" id="643214"/>
    <lineage>
        <taxon>Bacteria</taxon>
        <taxon>Bacillati</taxon>
        <taxon>Bacillota</taxon>
        <taxon>Bacilli</taxon>
        <taxon>Bacillales</taxon>
        <taxon>Staphylococcaceae</taxon>
        <taxon>Mammaliicoccus</taxon>
    </lineage>
</organism>
<comment type="similarity">
    <text evidence="2">Belongs to the polysaccharide deacetylase family.</text>
</comment>
<dbReference type="PROSITE" id="PS51677">
    <property type="entry name" value="NODB"/>
    <property type="match status" value="1"/>
</dbReference>